<dbReference type="InterPro" id="IPR002018">
    <property type="entry name" value="CarbesteraseB"/>
</dbReference>
<comment type="caution">
    <text evidence="5">The sequence shown here is derived from an EMBL/GenBank/DDBJ whole genome shotgun (WGS) entry which is preliminary data.</text>
</comment>
<protein>
    <recommendedName>
        <fullName evidence="3">Carboxylic ester hydrolase</fullName>
        <ecNumber evidence="3">3.1.1.-</ecNumber>
    </recommendedName>
</protein>
<dbReference type="PROSITE" id="PS00122">
    <property type="entry name" value="CARBOXYLESTERASE_B_1"/>
    <property type="match status" value="1"/>
</dbReference>
<evidence type="ECO:0000256" key="3">
    <source>
        <dbReference type="RuleBase" id="RU361235"/>
    </source>
</evidence>
<dbReference type="InterPro" id="IPR019819">
    <property type="entry name" value="Carboxylesterase_B_CS"/>
</dbReference>
<evidence type="ECO:0000313" key="5">
    <source>
        <dbReference type="EMBL" id="GLB44903.1"/>
    </source>
</evidence>
<keyword evidence="2 3" id="KW-0378">Hydrolase</keyword>
<reference evidence="5" key="1">
    <citation type="submission" date="2022-07" db="EMBL/GenBank/DDBJ databases">
        <title>The genome of Lyophyllum shimeji provides insight into the initial evolution of ectomycorrhizal fungal genome.</title>
        <authorList>
            <person name="Kobayashi Y."/>
            <person name="Shibata T."/>
            <person name="Hirakawa H."/>
            <person name="Shigenobu S."/>
            <person name="Nishiyama T."/>
            <person name="Yamada A."/>
            <person name="Hasebe M."/>
            <person name="Kawaguchi M."/>
        </authorList>
    </citation>
    <scope>NUCLEOTIDE SEQUENCE</scope>
    <source>
        <strain evidence="5">AT787</strain>
    </source>
</reference>
<evidence type="ECO:0000313" key="6">
    <source>
        <dbReference type="Proteomes" id="UP001063166"/>
    </source>
</evidence>
<keyword evidence="6" id="KW-1185">Reference proteome</keyword>
<dbReference type="SUPFAM" id="SSF53474">
    <property type="entry name" value="alpha/beta-Hydrolases"/>
    <property type="match status" value="1"/>
</dbReference>
<dbReference type="InterPro" id="IPR029058">
    <property type="entry name" value="AB_hydrolase_fold"/>
</dbReference>
<dbReference type="OrthoDB" id="408631at2759"/>
<organism evidence="5 6">
    <name type="scientific">Lyophyllum shimeji</name>
    <name type="common">Hon-shimeji</name>
    <name type="synonym">Tricholoma shimeji</name>
    <dbReference type="NCBI Taxonomy" id="47721"/>
    <lineage>
        <taxon>Eukaryota</taxon>
        <taxon>Fungi</taxon>
        <taxon>Dikarya</taxon>
        <taxon>Basidiomycota</taxon>
        <taxon>Agaricomycotina</taxon>
        <taxon>Agaricomycetes</taxon>
        <taxon>Agaricomycetidae</taxon>
        <taxon>Agaricales</taxon>
        <taxon>Tricholomatineae</taxon>
        <taxon>Lyophyllaceae</taxon>
        <taxon>Lyophyllum</taxon>
    </lineage>
</organism>
<dbReference type="EC" id="3.1.1.-" evidence="3"/>
<evidence type="ECO:0000259" key="4">
    <source>
        <dbReference type="Pfam" id="PF00135"/>
    </source>
</evidence>
<dbReference type="Proteomes" id="UP001063166">
    <property type="component" value="Unassembled WGS sequence"/>
</dbReference>
<feature type="domain" description="Carboxylesterase type B" evidence="4">
    <location>
        <begin position="21"/>
        <end position="414"/>
    </location>
</feature>
<gene>
    <name evidence="5" type="ORF">LshimejAT787_1802400</name>
</gene>
<dbReference type="Gene3D" id="3.40.50.1820">
    <property type="entry name" value="alpha/beta hydrolase"/>
    <property type="match status" value="1"/>
</dbReference>
<proteinExistence type="inferred from homology"/>
<dbReference type="PANTHER" id="PTHR11559">
    <property type="entry name" value="CARBOXYLESTERASE"/>
    <property type="match status" value="1"/>
</dbReference>
<comment type="similarity">
    <text evidence="1 3">Belongs to the type-B carboxylesterase/lipase family.</text>
</comment>
<evidence type="ECO:0000256" key="2">
    <source>
        <dbReference type="ARBA" id="ARBA00022801"/>
    </source>
</evidence>
<name>A0A9P3UTS8_LYOSH</name>
<dbReference type="InterPro" id="IPR050309">
    <property type="entry name" value="Type-B_Carboxylest/Lipase"/>
</dbReference>
<evidence type="ECO:0000256" key="1">
    <source>
        <dbReference type="ARBA" id="ARBA00005964"/>
    </source>
</evidence>
<dbReference type="GO" id="GO:0016787">
    <property type="term" value="F:hydrolase activity"/>
    <property type="evidence" value="ECO:0007669"/>
    <property type="project" value="UniProtKB-KW"/>
</dbReference>
<sequence>MVADGGLSPTNPFRTQKLDIRAAASESEDCLFLNVFTPGISTSPLERKPVVIFIHGGGYQEGNALFVNGQDLVREAGRGVVAVAIQYRLGVFGFLAGSQVKAGGVLNAGLLDQEFAFRWVQEHITKFGGDPNKVTIWGQSAGAGSVLQHVIAHDGKTSPPLFRGAITSSSFVPPQYNYDDPIHETLYNEVVSQTNCASSTDTLNCLRGVDVASLQVTNVNISASALFGTFIFVPVVDGTFITQRATQALKQRKINGNALLSITNSLEGFIFINESQISTASDYISQLFPHFGTPEITKATALYADMGNPFSQAVAIMGEAIFTCPTYLLLRAFAWSFKGEFAIPPAHHADDIQYYFPSMTSTGFPAYNNTAFVKAFSGSFLDFAMSLTPNVKWDPSNLTPLWKPWAAGEAEMLFNKTEDGEPVVQPIKTSSALLQRCAFWESVSALSGQ</sequence>
<dbReference type="AlphaFoldDB" id="A0A9P3UTS8"/>
<dbReference type="InterPro" id="IPR019826">
    <property type="entry name" value="Carboxylesterase_B_AS"/>
</dbReference>
<dbReference type="Pfam" id="PF00135">
    <property type="entry name" value="COesterase"/>
    <property type="match status" value="1"/>
</dbReference>
<accession>A0A9P3UTS8</accession>
<dbReference type="PROSITE" id="PS00941">
    <property type="entry name" value="CARBOXYLESTERASE_B_2"/>
    <property type="match status" value="1"/>
</dbReference>
<dbReference type="EMBL" id="BRPK01000018">
    <property type="protein sequence ID" value="GLB44903.1"/>
    <property type="molecule type" value="Genomic_DNA"/>
</dbReference>